<dbReference type="HAMAP" id="MF_00966">
    <property type="entry name" value="G6PD"/>
    <property type="match status" value="1"/>
</dbReference>
<keyword evidence="10" id="KW-1185">Reference proteome</keyword>
<evidence type="ECO:0000256" key="2">
    <source>
        <dbReference type="ARBA" id="ARBA00022526"/>
    </source>
</evidence>
<dbReference type="GO" id="GO:0004345">
    <property type="term" value="F:glucose-6-phosphate dehydrogenase activity"/>
    <property type="evidence" value="ECO:0007669"/>
    <property type="project" value="UniProtKB-EC"/>
</dbReference>
<dbReference type="SUPFAM" id="SSF55347">
    <property type="entry name" value="Glyceraldehyde-3-phosphate dehydrogenase-like, C-terminal domain"/>
    <property type="match status" value="1"/>
</dbReference>
<feature type="binding site" evidence="6">
    <location>
        <begin position="86"/>
        <end position="87"/>
    </location>
    <ligand>
        <name>NADP(+)</name>
        <dbReference type="ChEBI" id="CHEBI:58349"/>
    </ligand>
</feature>
<feature type="binding site" evidence="6">
    <location>
        <position position="346"/>
    </location>
    <ligand>
        <name>substrate</name>
    </ligand>
</feature>
<feature type="binding site" evidence="6">
    <location>
        <position position="341"/>
    </location>
    <ligand>
        <name>substrate</name>
    </ligand>
</feature>
<dbReference type="Gene3D" id="3.30.360.10">
    <property type="entry name" value="Dihydrodipicolinate Reductase, domain 2"/>
    <property type="match status" value="1"/>
</dbReference>
<comment type="similarity">
    <text evidence="6">Belongs to the glucose-6-phosphate dehydrogenase family.</text>
</comment>
<evidence type="ECO:0000259" key="7">
    <source>
        <dbReference type="Pfam" id="PF00479"/>
    </source>
</evidence>
<organism evidence="9 10">
    <name type="scientific">Halobacillus seohaensis</name>
    <dbReference type="NCBI Taxonomy" id="447421"/>
    <lineage>
        <taxon>Bacteria</taxon>
        <taxon>Bacillati</taxon>
        <taxon>Bacillota</taxon>
        <taxon>Bacilli</taxon>
        <taxon>Bacillales</taxon>
        <taxon>Bacillaceae</taxon>
        <taxon>Halobacillus</taxon>
    </lineage>
</organism>
<dbReference type="InterPro" id="IPR022675">
    <property type="entry name" value="G6P_DH_C"/>
</dbReference>
<dbReference type="NCBIfam" id="TIGR00871">
    <property type="entry name" value="zwf"/>
    <property type="match status" value="1"/>
</dbReference>
<dbReference type="Pfam" id="PF00479">
    <property type="entry name" value="G6PD_N"/>
    <property type="match status" value="1"/>
</dbReference>
<dbReference type="PANTHER" id="PTHR23429">
    <property type="entry name" value="GLUCOSE-6-PHOSPHATE 1-DEHYDROGENASE G6PD"/>
    <property type="match status" value="1"/>
</dbReference>
<evidence type="ECO:0000256" key="4">
    <source>
        <dbReference type="ARBA" id="ARBA00023002"/>
    </source>
</evidence>
<feature type="binding site" evidence="6">
    <location>
        <position position="44"/>
    </location>
    <ligand>
        <name>NADP(+)</name>
        <dbReference type="ChEBI" id="CHEBI:58349"/>
    </ligand>
</feature>
<feature type="binding site" evidence="6">
    <location>
        <position position="183"/>
    </location>
    <ligand>
        <name>substrate</name>
    </ligand>
</feature>
<feature type="domain" description="Glucose-6-phosphate dehydrogenase NAD-binding" evidence="7">
    <location>
        <begin position="7"/>
        <end position="188"/>
    </location>
</feature>
<keyword evidence="3 6" id="KW-0521">NADP</keyword>
<dbReference type="EMBL" id="JBHSZV010000004">
    <property type="protein sequence ID" value="MFC7060340.1"/>
    <property type="molecule type" value="Genomic_DNA"/>
</dbReference>
<comment type="catalytic activity">
    <reaction evidence="6">
        <text>D-glucose 6-phosphate + NADP(+) = 6-phospho-D-glucono-1,5-lactone + NADPH + H(+)</text>
        <dbReference type="Rhea" id="RHEA:15841"/>
        <dbReference type="ChEBI" id="CHEBI:15378"/>
        <dbReference type="ChEBI" id="CHEBI:57783"/>
        <dbReference type="ChEBI" id="CHEBI:57955"/>
        <dbReference type="ChEBI" id="CHEBI:58349"/>
        <dbReference type="ChEBI" id="CHEBI:61548"/>
        <dbReference type="EC" id="1.1.1.49"/>
    </reaction>
</comment>
<feature type="binding site" evidence="6">
    <location>
        <position position="149"/>
    </location>
    <ligand>
        <name>NADP(+)</name>
        <dbReference type="ChEBI" id="CHEBI:58349"/>
    </ligand>
</feature>
<feature type="binding site" evidence="6">
    <location>
        <position position="236"/>
    </location>
    <ligand>
        <name>substrate</name>
    </ligand>
</feature>
<reference evidence="10" key="1">
    <citation type="journal article" date="2019" name="Int. J. Syst. Evol. Microbiol.">
        <title>The Global Catalogue of Microorganisms (GCM) 10K type strain sequencing project: providing services to taxonomists for standard genome sequencing and annotation.</title>
        <authorList>
            <consortium name="The Broad Institute Genomics Platform"/>
            <consortium name="The Broad Institute Genome Sequencing Center for Infectious Disease"/>
            <person name="Wu L."/>
            <person name="Ma J."/>
        </authorList>
    </citation>
    <scope>NUCLEOTIDE SEQUENCE [LARGE SCALE GENOMIC DNA]</scope>
    <source>
        <strain evidence="10">CGMCC 4.1621</strain>
    </source>
</reference>
<proteinExistence type="inferred from homology"/>
<dbReference type="InterPro" id="IPR036291">
    <property type="entry name" value="NAD(P)-bd_dom_sf"/>
</dbReference>
<dbReference type="Proteomes" id="UP001596410">
    <property type="component" value="Unassembled WGS sequence"/>
</dbReference>
<comment type="caution">
    <text evidence="9">The sequence shown here is derived from an EMBL/GenBank/DDBJ whole genome shotgun (WGS) entry which is preliminary data.</text>
</comment>
<feature type="binding site" evidence="6">
    <location>
        <begin position="10"/>
        <end position="17"/>
    </location>
    <ligand>
        <name>NADP(+)</name>
        <dbReference type="ChEBI" id="CHEBI:58349"/>
    </ligand>
</feature>
<sequence>MDSMSFILFGSTGDLAKRKIYPALYNLFLDHSMPESFSVIGLGRRNWSNEEFQRNVEDAIQTFSRTPVDEDAMDLFLQSFRYHSLDVTDSQGYEQLYQFVRQREAELNLSENRMFYLSVSPKLFDVINSNLKQSGLIDTAGWKRLIIEKPFGHDLETARELNKKISTVFDEKEIYRIDHYLGKPMVQNIEALEHSNPVLQALWNKEYIANMQITASEIVGVEERAGYYDKVGAIRDMVQNHILQLLMMTAMHLPYEINAENVRREKKKVMESLRPLTKDDVNQDVVRGQYGPGIINDEHIQGYTDEEGIESSSRNDTFIAARLRIDNDFWKGVPFYIRTGKRMEEKSTRIVIEFKSPHRQRAEYEELAPNLLIIEISPNKGVTLQLNSKNSLNNGKLEPVHINFSRDQKDLPEAYELLIADAIRGDQTYFAHWDEVELSWKWVQPILEVFEEDNAPLHLYESGSMGPKASDQLINEQGFHWW</sequence>
<comment type="pathway">
    <text evidence="1 6">Carbohydrate degradation; pentose phosphate pathway; D-ribulose 5-phosphate from D-glucose 6-phosphate (oxidative stage): step 1/3.</text>
</comment>
<dbReference type="EC" id="1.1.1.49" evidence="6"/>
<name>A0ABW2EDG1_9BACI</name>
<dbReference type="InterPro" id="IPR022674">
    <property type="entry name" value="G6P_DH_NAD-bd"/>
</dbReference>
<keyword evidence="2 6" id="KW-0313">Glucose metabolism</keyword>
<feature type="binding site" evidence="6">
    <location>
        <position position="179"/>
    </location>
    <ligand>
        <name>substrate</name>
    </ligand>
</feature>
<evidence type="ECO:0000259" key="8">
    <source>
        <dbReference type="Pfam" id="PF02781"/>
    </source>
</evidence>
<keyword evidence="5 6" id="KW-0119">Carbohydrate metabolism</keyword>
<comment type="function">
    <text evidence="6">Catalyzes the oxidation of glucose 6-phosphate to 6-phosphogluconolactone.</text>
</comment>
<dbReference type="Gene3D" id="3.40.50.720">
    <property type="entry name" value="NAD(P)-binding Rossmann-like Domain"/>
    <property type="match status" value="1"/>
</dbReference>
<evidence type="ECO:0000256" key="3">
    <source>
        <dbReference type="ARBA" id="ARBA00022857"/>
    </source>
</evidence>
<feature type="active site" description="Proton acceptor" evidence="6">
    <location>
        <position position="241"/>
    </location>
</feature>
<evidence type="ECO:0000256" key="1">
    <source>
        <dbReference type="ARBA" id="ARBA00004937"/>
    </source>
</evidence>
<dbReference type="PANTHER" id="PTHR23429:SF0">
    <property type="entry name" value="GLUCOSE-6-PHOSPHATE 1-DEHYDROGENASE"/>
    <property type="match status" value="1"/>
</dbReference>
<evidence type="ECO:0000256" key="6">
    <source>
        <dbReference type="HAMAP-Rule" id="MF_00966"/>
    </source>
</evidence>
<evidence type="ECO:0000313" key="9">
    <source>
        <dbReference type="EMBL" id="MFC7060340.1"/>
    </source>
</evidence>
<evidence type="ECO:0000313" key="10">
    <source>
        <dbReference type="Proteomes" id="UP001596410"/>
    </source>
</evidence>
<protein>
    <recommendedName>
        <fullName evidence="6">Glucose-6-phosphate 1-dehydrogenase</fullName>
        <shortName evidence="6">G6PD</shortName>
        <ecNumber evidence="6">1.1.1.49</ecNumber>
    </recommendedName>
</protein>
<dbReference type="Pfam" id="PF02781">
    <property type="entry name" value="G6PD_C"/>
    <property type="match status" value="1"/>
</dbReference>
<feature type="domain" description="Glucose-6-phosphate dehydrogenase C-terminal" evidence="8">
    <location>
        <begin position="192"/>
        <end position="482"/>
    </location>
</feature>
<evidence type="ECO:0000256" key="5">
    <source>
        <dbReference type="ARBA" id="ARBA00023277"/>
    </source>
</evidence>
<dbReference type="PIRSF" id="PIRSF000110">
    <property type="entry name" value="G6PD"/>
    <property type="match status" value="1"/>
</dbReference>
<dbReference type="InterPro" id="IPR001282">
    <property type="entry name" value="G6P_DH"/>
</dbReference>
<keyword evidence="4 6" id="KW-0560">Oxidoreductase</keyword>
<gene>
    <name evidence="6 9" type="primary">zwf</name>
    <name evidence="9" type="ORF">ACFQIC_00455</name>
</gene>
<accession>A0ABW2EDG1</accession>
<dbReference type="PRINTS" id="PR00079">
    <property type="entry name" value="G6PDHDRGNASE"/>
</dbReference>
<feature type="binding site" evidence="6">
    <location>
        <position position="217"/>
    </location>
    <ligand>
        <name>substrate</name>
    </ligand>
</feature>
<dbReference type="SUPFAM" id="SSF51735">
    <property type="entry name" value="NAD(P)-binding Rossmann-fold domains"/>
    <property type="match status" value="1"/>
</dbReference>
<dbReference type="RefSeq" id="WP_204706199.1">
    <property type="nucleotide sequence ID" value="NZ_JBHSZV010000004.1"/>
</dbReference>